<feature type="non-terminal residue" evidence="1">
    <location>
        <position position="1"/>
    </location>
</feature>
<keyword evidence="2" id="KW-1185">Reference proteome</keyword>
<gene>
    <name evidence="1" type="primary">ppsA_7</name>
    <name evidence="1" type="ORF">NPIL_215051</name>
</gene>
<evidence type="ECO:0000313" key="1">
    <source>
        <dbReference type="EMBL" id="GFT08658.1"/>
    </source>
</evidence>
<accession>A0A8X6ND66</accession>
<dbReference type="PANTHER" id="PTHR43615:SF1">
    <property type="entry name" value="PPDK_N DOMAIN-CONTAINING PROTEIN"/>
    <property type="match status" value="1"/>
</dbReference>
<organism evidence="1 2">
    <name type="scientific">Nephila pilipes</name>
    <name type="common">Giant wood spider</name>
    <name type="synonym">Nephila maculata</name>
    <dbReference type="NCBI Taxonomy" id="299642"/>
    <lineage>
        <taxon>Eukaryota</taxon>
        <taxon>Metazoa</taxon>
        <taxon>Ecdysozoa</taxon>
        <taxon>Arthropoda</taxon>
        <taxon>Chelicerata</taxon>
        <taxon>Arachnida</taxon>
        <taxon>Araneae</taxon>
        <taxon>Araneomorphae</taxon>
        <taxon>Entelegynae</taxon>
        <taxon>Araneoidea</taxon>
        <taxon>Nephilidae</taxon>
        <taxon>Nephila</taxon>
    </lineage>
</organism>
<dbReference type="OrthoDB" id="6123450at2759"/>
<evidence type="ECO:0000313" key="2">
    <source>
        <dbReference type="Proteomes" id="UP000887013"/>
    </source>
</evidence>
<dbReference type="InterPro" id="IPR051549">
    <property type="entry name" value="PEP_Utilizing_Enz"/>
</dbReference>
<feature type="non-terminal residue" evidence="1">
    <location>
        <position position="83"/>
    </location>
</feature>
<dbReference type="AlphaFoldDB" id="A0A8X6ND66"/>
<name>A0A8X6ND66_NEPPI</name>
<proteinExistence type="predicted"/>
<comment type="caution">
    <text evidence="1">The sequence shown here is derived from an EMBL/GenBank/DDBJ whole genome shotgun (WGS) entry which is preliminary data.</text>
</comment>
<dbReference type="EMBL" id="BMAW01008463">
    <property type="protein sequence ID" value="GFT08658.1"/>
    <property type="molecule type" value="Genomic_DNA"/>
</dbReference>
<dbReference type="Proteomes" id="UP000887013">
    <property type="component" value="Unassembled WGS sequence"/>
</dbReference>
<reference evidence="1" key="1">
    <citation type="submission" date="2020-08" db="EMBL/GenBank/DDBJ databases">
        <title>Multicomponent nature underlies the extraordinary mechanical properties of spider dragline silk.</title>
        <authorList>
            <person name="Kono N."/>
            <person name="Nakamura H."/>
            <person name="Mori M."/>
            <person name="Yoshida Y."/>
            <person name="Ohtoshi R."/>
            <person name="Malay A.D."/>
            <person name="Moran D.A.P."/>
            <person name="Tomita M."/>
            <person name="Numata K."/>
            <person name="Arakawa K."/>
        </authorList>
    </citation>
    <scope>NUCLEOTIDE SEQUENCE</scope>
</reference>
<protein>
    <submittedName>
        <fullName evidence="1">Putative phosphoenolpyruvate synthase</fullName>
    </submittedName>
</protein>
<sequence>EAEEWLQTSTSLAGCKFQQFLKRHGHRCLKEFDVRSVTWGMDPKLLVRLLQNLVTTTKEDLKKDDDSIDKIFSQLHTPLSFMS</sequence>
<dbReference type="PANTHER" id="PTHR43615">
    <property type="entry name" value="PHOSPHOENOLPYRUVATE SYNTHASE-RELATED"/>
    <property type="match status" value="1"/>
</dbReference>